<dbReference type="Gene3D" id="3.40.630.30">
    <property type="match status" value="1"/>
</dbReference>
<evidence type="ECO:0000313" key="3">
    <source>
        <dbReference type="EMBL" id="PKT70243.1"/>
    </source>
</evidence>
<keyword evidence="4" id="KW-1185">Reference proteome</keyword>
<gene>
    <name evidence="3" type="ORF">CW362_25540</name>
</gene>
<evidence type="ECO:0000259" key="2">
    <source>
        <dbReference type="Pfam" id="PF13480"/>
    </source>
</evidence>
<feature type="domain" description="BioF2-like acetyltransferase" evidence="2">
    <location>
        <begin position="193"/>
        <end position="333"/>
    </location>
</feature>
<proteinExistence type="predicted"/>
<dbReference type="InterPro" id="IPR016181">
    <property type="entry name" value="Acyl_CoA_acyltransferase"/>
</dbReference>
<dbReference type="InterPro" id="IPR038740">
    <property type="entry name" value="BioF2-like_GNAT_dom"/>
</dbReference>
<sequence>MGTWVLGPRASSSRDPGARREKPVNAPAELLIDTPAGLARVTTPAPRDVWWELAGKDPDTNPSQTPLWLDCLCATGPYRDASRLYEFERGRRLVLPLVGRRRRPRILDAEESWPAQWGIGGPVCPESVSPAEARAVFADLARLRALRVAVRLRPADQAVWADAATGFSLEPHMTQMVDLDGGFGAVWERRIGRRMRREVRRAERSDVEVEVDRTGRLVPVFYDLYRKSIVRWAEQQHEPLALARRRRTREFPEKRLAEVAARLGDGCAIWMAWRAGEPAGACIVLRHGGHAKMWRSAMDRELAHPVRAVPLLYRLAIEDACEASCRTFDMGESAPRSSLAEFKAGFGAESFRSPRLLRERLPVSAADRRLRTAVKRLIRFQDP</sequence>
<dbReference type="Pfam" id="PF13480">
    <property type="entry name" value="Acetyltransf_6"/>
    <property type="match status" value="1"/>
</dbReference>
<feature type="region of interest" description="Disordered" evidence="1">
    <location>
        <begin position="1"/>
        <end position="24"/>
    </location>
</feature>
<protein>
    <recommendedName>
        <fullName evidence="2">BioF2-like acetyltransferase domain-containing protein</fullName>
    </recommendedName>
</protein>
<comment type="caution">
    <text evidence="3">The sequence shown here is derived from an EMBL/GenBank/DDBJ whole genome shotgun (WGS) entry which is preliminary data.</text>
</comment>
<dbReference type="EMBL" id="PJOS01000055">
    <property type="protein sequence ID" value="PKT70243.1"/>
    <property type="molecule type" value="Genomic_DNA"/>
</dbReference>
<dbReference type="AlphaFoldDB" id="A0A2I0SJY0"/>
<evidence type="ECO:0000313" key="4">
    <source>
        <dbReference type="Proteomes" id="UP000236178"/>
    </source>
</evidence>
<dbReference type="Proteomes" id="UP000236178">
    <property type="component" value="Unassembled WGS sequence"/>
</dbReference>
<dbReference type="SUPFAM" id="SSF55729">
    <property type="entry name" value="Acyl-CoA N-acyltransferases (Nat)"/>
    <property type="match status" value="1"/>
</dbReference>
<evidence type="ECO:0000256" key="1">
    <source>
        <dbReference type="SAM" id="MobiDB-lite"/>
    </source>
</evidence>
<reference evidence="3 4" key="1">
    <citation type="submission" date="2017-12" db="EMBL/GenBank/DDBJ databases">
        <title>Streptomyces populusis sp. nov., a novel endophytic actinobacterium isolated from stems of Populus adenopoda Maxim.</title>
        <authorList>
            <person name="Wang Z."/>
        </authorList>
    </citation>
    <scope>NUCLEOTIDE SEQUENCE [LARGE SCALE GENOMIC DNA]</scope>
    <source>
        <strain evidence="3 4">A249</strain>
    </source>
</reference>
<organism evidence="3 4">
    <name type="scientific">Streptomyces populi</name>
    <dbReference type="NCBI Taxonomy" id="2058924"/>
    <lineage>
        <taxon>Bacteria</taxon>
        <taxon>Bacillati</taxon>
        <taxon>Actinomycetota</taxon>
        <taxon>Actinomycetes</taxon>
        <taxon>Kitasatosporales</taxon>
        <taxon>Streptomycetaceae</taxon>
        <taxon>Streptomyces</taxon>
    </lineage>
</organism>
<accession>A0A2I0SJY0</accession>
<dbReference type="OrthoDB" id="8109875at2"/>
<name>A0A2I0SJY0_9ACTN</name>